<protein>
    <submittedName>
        <fullName evidence="1">Uncharacterized protein</fullName>
    </submittedName>
</protein>
<dbReference type="Proteomes" id="UP000054826">
    <property type="component" value="Unassembled WGS sequence"/>
</dbReference>
<gene>
    <name evidence="1" type="ORF">T4C_11797</name>
</gene>
<name>A0A0V1KEH9_TRIPS</name>
<evidence type="ECO:0000313" key="2">
    <source>
        <dbReference type="Proteomes" id="UP000054826"/>
    </source>
</evidence>
<organism evidence="1 2">
    <name type="scientific">Trichinella pseudospiralis</name>
    <name type="common">Parasitic roundworm</name>
    <dbReference type="NCBI Taxonomy" id="6337"/>
    <lineage>
        <taxon>Eukaryota</taxon>
        <taxon>Metazoa</taxon>
        <taxon>Ecdysozoa</taxon>
        <taxon>Nematoda</taxon>
        <taxon>Enoplea</taxon>
        <taxon>Dorylaimia</taxon>
        <taxon>Trichinellida</taxon>
        <taxon>Trichinellidae</taxon>
        <taxon>Trichinella</taxon>
    </lineage>
</organism>
<dbReference type="AlphaFoldDB" id="A0A0V1KEH9"/>
<proteinExistence type="predicted"/>
<accession>A0A0V1KEH9</accession>
<evidence type="ECO:0000313" key="1">
    <source>
        <dbReference type="EMBL" id="KRZ45711.1"/>
    </source>
</evidence>
<reference evidence="1 2" key="1">
    <citation type="submission" date="2015-01" db="EMBL/GenBank/DDBJ databases">
        <title>Evolution of Trichinella species and genotypes.</title>
        <authorList>
            <person name="Korhonen P.K."/>
            <person name="Edoardo P."/>
            <person name="Giuseppe L.R."/>
            <person name="Gasser R.B."/>
        </authorList>
    </citation>
    <scope>NUCLEOTIDE SEQUENCE [LARGE SCALE GENOMIC DNA]</scope>
    <source>
        <strain evidence="1">ISS176</strain>
    </source>
</reference>
<sequence>MDDCSAPWLGDYNFDDSRRATAEQLAKRSLETILVALDYQKITIKGYCNERRVGSGGVRTNLFVARSALNHVIDVAVLKRSPTRQHVTYLKWSQEFLDLCCSQPSTLTPETNASSWLSRLEDFLVLQNIPNCHVVRQPSEERWEAEQHKAAQRCRKKKIFAWRDYPIHLDVMVDRSECSKECQQSLVDVLYRYFPCKSFQASRIGMNAFLGTLSFEPDNLKAWHLMMSDFRCVSALRCVEWRKIRVENLKKKVRKQTFALNAFGKVNRSTEADLLFILGNGLETVLVSTRPVEVCNAREAASPRDHYSGSGSRITAKYCPCTSQEPEGLQMIKKAKMEFKIQQRWVAALTS</sequence>
<comment type="caution">
    <text evidence="1">The sequence shown here is derived from an EMBL/GenBank/DDBJ whole genome shotgun (WGS) entry which is preliminary data.</text>
</comment>
<dbReference type="EMBL" id="JYDV01000002">
    <property type="protein sequence ID" value="KRZ45711.1"/>
    <property type="molecule type" value="Genomic_DNA"/>
</dbReference>